<dbReference type="Gene3D" id="3.40.50.12780">
    <property type="entry name" value="N-terminal domain of ligase-like"/>
    <property type="match status" value="1"/>
</dbReference>
<dbReference type="GO" id="GO:0008756">
    <property type="term" value="F:o-succinylbenzoate-CoA ligase activity"/>
    <property type="evidence" value="ECO:0007669"/>
    <property type="project" value="UniProtKB-EC"/>
</dbReference>
<dbReference type="EC" id="6.2.1.26" evidence="3"/>
<dbReference type="InterPro" id="IPR000873">
    <property type="entry name" value="AMP-dep_synth/lig_dom"/>
</dbReference>
<dbReference type="InterPro" id="IPR042099">
    <property type="entry name" value="ANL_N_sf"/>
</dbReference>
<accession>A0A2S9RPK8</accession>
<dbReference type="AlphaFoldDB" id="A0A2S9RPK8"/>
<dbReference type="SUPFAM" id="SSF54637">
    <property type="entry name" value="Thioesterase/thiol ester dehydrase-isomerase"/>
    <property type="match status" value="1"/>
</dbReference>
<dbReference type="EMBL" id="NEBY01000221">
    <property type="protein sequence ID" value="PRJ60412.1"/>
    <property type="molecule type" value="Genomic_DNA"/>
</dbReference>
<dbReference type="Gene3D" id="3.30.300.30">
    <property type="match status" value="1"/>
</dbReference>
<dbReference type="SUPFAM" id="SSF56801">
    <property type="entry name" value="Acetyl-CoA synthetase-like"/>
    <property type="match status" value="1"/>
</dbReference>
<dbReference type="PANTHER" id="PTHR43767">
    <property type="entry name" value="LONG-CHAIN-FATTY-ACID--COA LIGASE"/>
    <property type="match status" value="1"/>
</dbReference>
<dbReference type="PANTHER" id="PTHR43767:SF10">
    <property type="entry name" value="SURFACTIN SYNTHASE SUBUNIT 1"/>
    <property type="match status" value="1"/>
</dbReference>
<dbReference type="Pfam" id="PF22818">
    <property type="entry name" value="ApeI-like"/>
    <property type="match status" value="1"/>
</dbReference>
<comment type="caution">
    <text evidence="3">The sequence shown here is derived from an EMBL/GenBank/DDBJ whole genome shotgun (WGS) entry which is preliminary data.</text>
</comment>
<gene>
    <name evidence="3" type="primary">menE_2</name>
    <name evidence="3" type="ORF">BV102_01812</name>
</gene>
<evidence type="ECO:0000313" key="3">
    <source>
        <dbReference type="EMBL" id="PRJ60412.1"/>
    </source>
</evidence>
<feature type="domain" description="AMP-dependent synthetase/ligase" evidence="1">
    <location>
        <begin position="76"/>
        <end position="270"/>
    </location>
</feature>
<dbReference type="InterPro" id="IPR029069">
    <property type="entry name" value="HotDog_dom_sf"/>
</dbReference>
<evidence type="ECO:0000313" key="4">
    <source>
        <dbReference type="Proteomes" id="UP000238532"/>
    </source>
</evidence>
<dbReference type="InterPro" id="IPR050237">
    <property type="entry name" value="ATP-dep_AMP-bd_enzyme"/>
</dbReference>
<evidence type="ECO:0000259" key="2">
    <source>
        <dbReference type="Pfam" id="PF22818"/>
    </source>
</evidence>
<evidence type="ECO:0000259" key="1">
    <source>
        <dbReference type="Pfam" id="PF00501"/>
    </source>
</evidence>
<name>A0A2S9RPK8_HAEIF</name>
<dbReference type="Proteomes" id="UP000238532">
    <property type="component" value="Unassembled WGS sequence"/>
</dbReference>
<proteinExistence type="predicted"/>
<dbReference type="RefSeq" id="WP_105882233.1">
    <property type="nucleotide sequence ID" value="NZ_CP135761.1"/>
</dbReference>
<reference evidence="3 4" key="1">
    <citation type="submission" date="2017-04" db="EMBL/GenBank/DDBJ databases">
        <title>Haemophilus influenzae in COPD genome sequencing project.</title>
        <authorList>
            <person name="Murphy T.F."/>
            <person name="Kong Y."/>
            <person name="Nadendla S."/>
            <person name="Tettelin H."/>
            <person name="Pettigrew M."/>
        </authorList>
    </citation>
    <scope>NUCLEOTIDE SEQUENCE [LARGE SCALE GENOMIC DNA]</scope>
    <source>
        <strain evidence="3 4">56P127H1</strain>
    </source>
</reference>
<sequence length="544" mass="62643">MKKNLIAIHPHWEEDDFFLRVAQIAKQFRQDDVHSIGLWFEDAANFACVLIACFQENITVLLPPNLLVENQQWIADNTTLFLDDNKFKKYGCLQHITEIQPFDPTVSQAKICMKTSGSSGEAKVLVKTADILWREAIEVGKFLPFQQNTLSVIGTVSIQHFYGLTYRVLIPLWHRLQGKQWLLGREQVIYPERLIMNSQDEIETLWITSPALLSRMNLDMLKSADCHLAGIISSGGALDEQLGLAIQQATHSPVMEGYGSTETGCIAFRQPTQLWKPLFDIKLGINDEGALWVESSRTEGREQTADAVDLYKEGFYLLGRIDRIVKLGDKRLSLVTIEQCLQRSEWIMDAYVAQHPEKQRIVAWLALNEIGISFIRENGRKALIEGLKLNLSLSHELFAHPRYWRFTTELPRSAQSKIQRSDFEAVCYNELREPIWYENQTEDNSITFKGVVPLDLIYFKGHFSNFPLVPGVVELQWAVEKSQEFLGRNFEIERIDNLKYQAFLRPNDYVELTLIWDQDKHRMKFTLRNAESLCASGLIIERLC</sequence>
<keyword evidence="3" id="KW-0436">Ligase</keyword>
<dbReference type="InterPro" id="IPR045851">
    <property type="entry name" value="AMP-bd_C_sf"/>
</dbReference>
<feature type="domain" description="ApeI dehydratase-like" evidence="2">
    <location>
        <begin position="440"/>
        <end position="537"/>
    </location>
</feature>
<dbReference type="Gene3D" id="3.10.129.10">
    <property type="entry name" value="Hotdog Thioesterase"/>
    <property type="match status" value="1"/>
</dbReference>
<organism evidence="3 4">
    <name type="scientific">Haemophilus influenzae</name>
    <dbReference type="NCBI Taxonomy" id="727"/>
    <lineage>
        <taxon>Bacteria</taxon>
        <taxon>Pseudomonadati</taxon>
        <taxon>Pseudomonadota</taxon>
        <taxon>Gammaproteobacteria</taxon>
        <taxon>Pasteurellales</taxon>
        <taxon>Pasteurellaceae</taxon>
        <taxon>Haemophilus</taxon>
    </lineage>
</organism>
<dbReference type="Pfam" id="PF00501">
    <property type="entry name" value="AMP-binding"/>
    <property type="match status" value="1"/>
</dbReference>
<dbReference type="InterPro" id="IPR054545">
    <property type="entry name" value="ApeI-like"/>
</dbReference>
<protein>
    <submittedName>
        <fullName evidence="3">2-succinylbenzoate--CoA ligase</fullName>
        <ecNumber evidence="3">6.2.1.26</ecNumber>
    </submittedName>
</protein>